<keyword evidence="2" id="KW-1185">Reference proteome</keyword>
<accession>A0AAD2D4S2</accession>
<comment type="caution">
    <text evidence="1">The sequence shown here is derived from an EMBL/GenBank/DDBJ whole genome shotgun (WGS) entry which is preliminary data.</text>
</comment>
<dbReference type="Proteomes" id="UP001295684">
    <property type="component" value="Unassembled WGS sequence"/>
</dbReference>
<evidence type="ECO:0000313" key="2">
    <source>
        <dbReference type="Proteomes" id="UP001295684"/>
    </source>
</evidence>
<gene>
    <name evidence="1" type="ORF">ECRASSUSDP1_LOCUS22540</name>
</gene>
<evidence type="ECO:0000313" key="1">
    <source>
        <dbReference type="EMBL" id="CAI2381094.1"/>
    </source>
</evidence>
<sequence>MSPYTVNVKFIHSKPSQKIIKTLEKFLEEKDVKSLKSSKDLVIGLSSVYKLLKAINPKEEEKQEYFIFALKYAEIGEMLKNLPIVCKIKKQNFYYFPKFIGERTSAIFKVKKCACFAISMKIWKQIADEQIIETLKEYDYDIDWLEDVKDKFEVKQGYLPCIMKKHKILLPSKGKGKGQKPKK</sequence>
<proteinExistence type="predicted"/>
<reference evidence="1" key="1">
    <citation type="submission" date="2023-07" db="EMBL/GenBank/DDBJ databases">
        <authorList>
            <consortium name="AG Swart"/>
            <person name="Singh M."/>
            <person name="Singh A."/>
            <person name="Seah K."/>
            <person name="Emmerich C."/>
        </authorList>
    </citation>
    <scope>NUCLEOTIDE SEQUENCE</scope>
    <source>
        <strain evidence="1">DP1</strain>
    </source>
</reference>
<dbReference type="EMBL" id="CAMPGE010023119">
    <property type="protein sequence ID" value="CAI2381094.1"/>
    <property type="molecule type" value="Genomic_DNA"/>
</dbReference>
<organism evidence="1 2">
    <name type="scientific">Euplotes crassus</name>
    <dbReference type="NCBI Taxonomy" id="5936"/>
    <lineage>
        <taxon>Eukaryota</taxon>
        <taxon>Sar</taxon>
        <taxon>Alveolata</taxon>
        <taxon>Ciliophora</taxon>
        <taxon>Intramacronucleata</taxon>
        <taxon>Spirotrichea</taxon>
        <taxon>Hypotrichia</taxon>
        <taxon>Euplotida</taxon>
        <taxon>Euplotidae</taxon>
        <taxon>Moneuplotes</taxon>
    </lineage>
</organism>
<protein>
    <submittedName>
        <fullName evidence="1">Uncharacterized protein</fullName>
    </submittedName>
</protein>
<name>A0AAD2D4S2_EUPCR</name>
<dbReference type="AlphaFoldDB" id="A0AAD2D4S2"/>